<accession>D5V5A8</accession>
<dbReference type="SUPFAM" id="SSF55073">
    <property type="entry name" value="Nucleotide cyclase"/>
    <property type="match status" value="1"/>
</dbReference>
<evidence type="ECO:0000256" key="2">
    <source>
        <dbReference type="ARBA" id="ARBA00034247"/>
    </source>
</evidence>
<dbReference type="PANTHER" id="PTHR45138">
    <property type="entry name" value="REGULATORY COMPONENTS OF SENSORY TRANSDUCTION SYSTEM"/>
    <property type="match status" value="1"/>
</dbReference>
<feature type="domain" description="GGDEF" evidence="4">
    <location>
        <begin position="506"/>
        <end position="631"/>
    </location>
</feature>
<dbReference type="PROSITE" id="PS50887">
    <property type="entry name" value="GGDEF"/>
    <property type="match status" value="1"/>
</dbReference>
<dbReference type="SMART" id="SM00267">
    <property type="entry name" value="GGDEF"/>
    <property type="match status" value="1"/>
</dbReference>
<keyword evidence="3" id="KW-0472">Membrane</keyword>
<name>D5V5A8_ARCNC</name>
<dbReference type="HOGENOM" id="CLU_425619_0_0_7"/>
<keyword evidence="6" id="KW-1185">Reference proteome</keyword>
<dbReference type="AlphaFoldDB" id="D5V5A8"/>
<dbReference type="GO" id="GO:0052621">
    <property type="term" value="F:diguanylate cyclase activity"/>
    <property type="evidence" value="ECO:0007669"/>
    <property type="project" value="UniProtKB-EC"/>
</dbReference>
<reference evidence="5 6" key="1">
    <citation type="journal article" date="2010" name="Stand. Genomic Sci.">
        <title>Complete genome sequence of Arcobacter nitrofigilis type strain (CI).</title>
        <authorList>
            <person name="Pati A."/>
            <person name="Gronow S."/>
            <person name="Lapidus A."/>
            <person name="Copeland A."/>
            <person name="Glavina Del Rio T."/>
            <person name="Nolan M."/>
            <person name="Lucas S."/>
            <person name="Tice H."/>
            <person name="Cheng J.F."/>
            <person name="Han C."/>
            <person name="Chertkov O."/>
            <person name="Bruce D."/>
            <person name="Tapia R."/>
            <person name="Goodwin L."/>
            <person name="Pitluck S."/>
            <person name="Liolios K."/>
            <person name="Ivanova N."/>
            <person name="Mavromatis K."/>
            <person name="Chen A."/>
            <person name="Palaniappan K."/>
            <person name="Land M."/>
            <person name="Hauser L."/>
            <person name="Chang Y.J."/>
            <person name="Jeffries C.D."/>
            <person name="Detter J.C."/>
            <person name="Rohde M."/>
            <person name="Goker M."/>
            <person name="Bristow J."/>
            <person name="Eisen J.A."/>
            <person name="Markowitz V."/>
            <person name="Hugenholtz P."/>
            <person name="Klenk H.P."/>
            <person name="Kyrpides N.C."/>
        </authorList>
    </citation>
    <scope>NUCLEOTIDE SEQUENCE [LARGE SCALE GENOMIC DNA]</scope>
    <source>
        <strain evidence="6">ATCC 33309 / DSM 7299 / CCUG 15893 / LMG 7604 / NCTC 12251 / CI</strain>
    </source>
</reference>
<dbReference type="GO" id="GO:0043709">
    <property type="term" value="P:cell adhesion involved in single-species biofilm formation"/>
    <property type="evidence" value="ECO:0007669"/>
    <property type="project" value="TreeGrafter"/>
</dbReference>
<feature type="transmembrane region" description="Helical" evidence="3">
    <location>
        <begin position="377"/>
        <end position="400"/>
    </location>
</feature>
<dbReference type="InterPro" id="IPR043128">
    <property type="entry name" value="Rev_trsase/Diguanyl_cyclase"/>
</dbReference>
<feature type="transmembrane region" description="Helical" evidence="3">
    <location>
        <begin position="14"/>
        <end position="36"/>
    </location>
</feature>
<dbReference type="EC" id="2.7.7.65" evidence="1"/>
<evidence type="ECO:0000259" key="4">
    <source>
        <dbReference type="PROSITE" id="PS50887"/>
    </source>
</evidence>
<dbReference type="InterPro" id="IPR029787">
    <property type="entry name" value="Nucleotide_cyclase"/>
</dbReference>
<dbReference type="OrthoDB" id="9804955at2"/>
<dbReference type="NCBIfam" id="TIGR00254">
    <property type="entry name" value="GGDEF"/>
    <property type="match status" value="1"/>
</dbReference>
<dbReference type="Gene3D" id="3.30.450.20">
    <property type="entry name" value="PAS domain"/>
    <property type="match status" value="1"/>
</dbReference>
<keyword evidence="3" id="KW-0812">Transmembrane</keyword>
<dbReference type="FunFam" id="3.30.70.270:FF:000001">
    <property type="entry name" value="Diguanylate cyclase domain protein"/>
    <property type="match status" value="1"/>
</dbReference>
<dbReference type="PANTHER" id="PTHR45138:SF9">
    <property type="entry name" value="DIGUANYLATE CYCLASE DGCM-RELATED"/>
    <property type="match status" value="1"/>
</dbReference>
<dbReference type="Pfam" id="PF22673">
    <property type="entry name" value="MCP-like_PDC_1"/>
    <property type="match status" value="1"/>
</dbReference>
<dbReference type="Proteomes" id="UP000000939">
    <property type="component" value="Chromosome"/>
</dbReference>
<dbReference type="CDD" id="cd12913">
    <property type="entry name" value="PDC1_MCP_like"/>
    <property type="match status" value="1"/>
</dbReference>
<dbReference type="InterPro" id="IPR000160">
    <property type="entry name" value="GGDEF_dom"/>
</dbReference>
<dbReference type="Pfam" id="PF00990">
    <property type="entry name" value="GGDEF"/>
    <property type="match status" value="1"/>
</dbReference>
<gene>
    <name evidence="5" type="ordered locus">Arnit_1385</name>
</gene>
<dbReference type="STRING" id="572480.Arnit_1385"/>
<evidence type="ECO:0000313" key="6">
    <source>
        <dbReference type="Proteomes" id="UP000000939"/>
    </source>
</evidence>
<dbReference type="InterPro" id="IPR050469">
    <property type="entry name" value="Diguanylate_Cyclase"/>
</dbReference>
<keyword evidence="3" id="KW-1133">Transmembrane helix</keyword>
<evidence type="ECO:0000313" key="5">
    <source>
        <dbReference type="EMBL" id="ADG93043.1"/>
    </source>
</evidence>
<dbReference type="GO" id="GO:1902201">
    <property type="term" value="P:negative regulation of bacterial-type flagellum-dependent cell motility"/>
    <property type="evidence" value="ECO:0007669"/>
    <property type="project" value="TreeGrafter"/>
</dbReference>
<evidence type="ECO:0000256" key="1">
    <source>
        <dbReference type="ARBA" id="ARBA00012528"/>
    </source>
</evidence>
<comment type="catalytic activity">
    <reaction evidence="2">
        <text>2 GTP = 3',3'-c-di-GMP + 2 diphosphate</text>
        <dbReference type="Rhea" id="RHEA:24898"/>
        <dbReference type="ChEBI" id="CHEBI:33019"/>
        <dbReference type="ChEBI" id="CHEBI:37565"/>
        <dbReference type="ChEBI" id="CHEBI:58805"/>
        <dbReference type="EC" id="2.7.7.65"/>
    </reaction>
</comment>
<dbReference type="Gene3D" id="3.30.70.270">
    <property type="match status" value="1"/>
</dbReference>
<organism evidence="5 6">
    <name type="scientific">Arcobacter nitrofigilis (strain ATCC 33309 / DSM 7299 / CCUG 15893 / LMG 7604 / NCTC 12251 / CI)</name>
    <name type="common">Campylobacter nitrofigilis</name>
    <dbReference type="NCBI Taxonomy" id="572480"/>
    <lineage>
        <taxon>Bacteria</taxon>
        <taxon>Pseudomonadati</taxon>
        <taxon>Campylobacterota</taxon>
        <taxon>Epsilonproteobacteria</taxon>
        <taxon>Campylobacterales</taxon>
        <taxon>Arcobacteraceae</taxon>
        <taxon>Arcobacter</taxon>
    </lineage>
</organism>
<dbReference type="RefSeq" id="WP_013135188.1">
    <property type="nucleotide sequence ID" value="NC_014166.1"/>
</dbReference>
<evidence type="ECO:0000256" key="3">
    <source>
        <dbReference type="SAM" id="Phobius"/>
    </source>
</evidence>
<dbReference type="GO" id="GO:0005886">
    <property type="term" value="C:plasma membrane"/>
    <property type="evidence" value="ECO:0007669"/>
    <property type="project" value="TreeGrafter"/>
</dbReference>
<protein>
    <recommendedName>
        <fullName evidence="1">diguanylate cyclase</fullName>
        <ecNumber evidence="1">2.7.7.65</ecNumber>
    </recommendedName>
</protein>
<sequence length="631" mass="73448">MKKTTLKEIIYKNYLKTTLSSIFFIELVLLILYFYANNNILEKSKKLVLKDVRQSVNERVMFIKKDINNSFKDIETNLKYLQNEQQNFFKEINYIKNDSNVEFKYTPSGAYYKAIDNGGSSVLVKKTANLTDKLKTELNKTELLDNNLKTSVENNDLVVAAYYNSGQNYSRYYPFIKNVWSVIPNDSNIVDYTFYYSADLKHNPQKKVVWTDVYLDPAGLGWMISAIVPIYKGNTLEGVTGFDVTINKIIKNFLDFKIPYNGSTFLIDKDLNIIAMEKNIKEEFKIENFNEYKYSKNEKISHTIFRKRKDSLFFKNKELHSILENIIAGKNKKYEFKNGGEKYFIFSSSVDKLPWYTITLVKESNVLKGVENLKEEYIHLGILIIIFIIVFYFIFFIFLYKRANDFVLLINTPILKIINMTKILGSKKNEISLKDCGIIEIDKLSENFNNLAKELDIRTKELINAEASRAFHEKLSNTDALTKVYNRRFLEDFSKKYFEIIKREKTTLSILIVDIDDFKTINDNYGHEAGDEVLLKLVELMQNKIRENDFIVRLGGDEFLVLLPNSNIKGAKIVAEKLLKSICEAKNNYKRFTVSIGSAEFNLEDKDINCLIRRADEELYKAKKAGKNQLS</sequence>
<dbReference type="EMBL" id="CP001999">
    <property type="protein sequence ID" value="ADG93043.1"/>
    <property type="molecule type" value="Genomic_DNA"/>
</dbReference>
<dbReference type="CDD" id="cd01949">
    <property type="entry name" value="GGDEF"/>
    <property type="match status" value="1"/>
</dbReference>
<proteinExistence type="predicted"/>
<dbReference type="eggNOG" id="COG3706">
    <property type="taxonomic scope" value="Bacteria"/>
</dbReference>
<dbReference type="KEGG" id="ant:Arnit_1385"/>